<keyword evidence="2" id="KW-1185">Reference proteome</keyword>
<reference evidence="1 2" key="1">
    <citation type="submission" date="2019-11" db="EMBL/GenBank/DDBJ databases">
        <title>Pedobacter sp. HMF7647 Genome sequencing and assembly.</title>
        <authorList>
            <person name="Kang H."/>
            <person name="Kim H."/>
            <person name="Joh K."/>
        </authorList>
    </citation>
    <scope>NUCLEOTIDE SEQUENCE [LARGE SCALE GENOMIC DNA]</scope>
    <source>
        <strain evidence="1 2">HMF7647</strain>
    </source>
</reference>
<accession>A0A7K1Y523</accession>
<name>A0A7K1Y523_9SPHI</name>
<evidence type="ECO:0000313" key="2">
    <source>
        <dbReference type="Proteomes" id="UP000466586"/>
    </source>
</evidence>
<protein>
    <submittedName>
        <fullName evidence="1">Uncharacterized protein</fullName>
    </submittedName>
</protein>
<dbReference type="AlphaFoldDB" id="A0A7K1Y523"/>
<proteinExistence type="predicted"/>
<dbReference type="RefSeq" id="WP_160842620.1">
    <property type="nucleotide sequence ID" value="NZ_WVHT01000001.1"/>
</dbReference>
<evidence type="ECO:0000313" key="1">
    <source>
        <dbReference type="EMBL" id="MXV49510.1"/>
    </source>
</evidence>
<sequence length="160" mass="18253">MKKEKLDTSAPFYGNALFVEDIDWQDVNQLLSLVTGLTYRKLCILSLAGRKTLKGEPELMKDPFSWYPAINLDIKTSGILNDILELTALNFVDFQEILLGWKSIRGNNLMLTSLGQKYFELLSLDEIEAKDYEDVVIALSYKKEYGDSFQNTSNGIHLNF</sequence>
<organism evidence="1 2">
    <name type="scientific">Hufsiella arboris</name>
    <dbReference type="NCBI Taxonomy" id="2695275"/>
    <lineage>
        <taxon>Bacteria</taxon>
        <taxon>Pseudomonadati</taxon>
        <taxon>Bacteroidota</taxon>
        <taxon>Sphingobacteriia</taxon>
        <taxon>Sphingobacteriales</taxon>
        <taxon>Sphingobacteriaceae</taxon>
        <taxon>Hufsiella</taxon>
    </lineage>
</organism>
<dbReference type="EMBL" id="WVHT01000001">
    <property type="protein sequence ID" value="MXV49510.1"/>
    <property type="molecule type" value="Genomic_DNA"/>
</dbReference>
<dbReference type="Proteomes" id="UP000466586">
    <property type="component" value="Unassembled WGS sequence"/>
</dbReference>
<gene>
    <name evidence="1" type="ORF">GS399_00880</name>
</gene>
<comment type="caution">
    <text evidence="1">The sequence shown here is derived from an EMBL/GenBank/DDBJ whole genome shotgun (WGS) entry which is preliminary data.</text>
</comment>